<evidence type="ECO:0000313" key="1">
    <source>
        <dbReference type="EMBL" id="CAD8124799.1"/>
    </source>
</evidence>
<reference evidence="1" key="1">
    <citation type="submission" date="2021-01" db="EMBL/GenBank/DDBJ databases">
        <authorList>
            <consortium name="Genoscope - CEA"/>
            <person name="William W."/>
        </authorList>
    </citation>
    <scope>NUCLEOTIDE SEQUENCE</scope>
</reference>
<accession>A0A8S1RCR7</accession>
<protein>
    <submittedName>
        <fullName evidence="1">Uncharacterized protein</fullName>
    </submittedName>
</protein>
<evidence type="ECO:0000313" key="2">
    <source>
        <dbReference type="Proteomes" id="UP000692954"/>
    </source>
</evidence>
<keyword evidence="2" id="KW-1185">Reference proteome</keyword>
<proteinExistence type="predicted"/>
<dbReference type="EMBL" id="CAJJDN010000154">
    <property type="protein sequence ID" value="CAD8124799.1"/>
    <property type="molecule type" value="Genomic_DNA"/>
</dbReference>
<dbReference type="Proteomes" id="UP000692954">
    <property type="component" value="Unassembled WGS sequence"/>
</dbReference>
<sequence length="126" mass="14876">MMNRINFIILQYCIQLWSNQTQLCLIRDCYFDSLSSSYQDMKFSRHQLQSQCQYGVQQQILIQIMLFGVNGQVQVECVKMEILMNILLVDVIFIVQELIIEVVVNLIQDNGQYVRAKCYQQLLDLQ</sequence>
<name>A0A8S1RCR7_9CILI</name>
<dbReference type="AlphaFoldDB" id="A0A8S1RCR7"/>
<gene>
    <name evidence="1" type="ORF">PSON_ATCC_30995.1.T1540010</name>
</gene>
<comment type="caution">
    <text evidence="1">The sequence shown here is derived from an EMBL/GenBank/DDBJ whole genome shotgun (WGS) entry which is preliminary data.</text>
</comment>
<organism evidence="1 2">
    <name type="scientific">Paramecium sonneborni</name>
    <dbReference type="NCBI Taxonomy" id="65129"/>
    <lineage>
        <taxon>Eukaryota</taxon>
        <taxon>Sar</taxon>
        <taxon>Alveolata</taxon>
        <taxon>Ciliophora</taxon>
        <taxon>Intramacronucleata</taxon>
        <taxon>Oligohymenophorea</taxon>
        <taxon>Peniculida</taxon>
        <taxon>Parameciidae</taxon>
        <taxon>Paramecium</taxon>
    </lineage>
</organism>